<evidence type="ECO:0000313" key="2">
    <source>
        <dbReference type="EMBL" id="OGK37408.1"/>
    </source>
</evidence>
<sequence>MTANGQEKAQRQYFDKVKNQYPSNLVIKPPGHVLAEFRKIHYYLQLHNLSSVVDFGAGTGRLTIFLLKHRYKVFAVDLSEKSLRVLKNAANNLGYRQLKTATSLPENQCQAIVGADILHHVDMDVYLPLLNRSLIKNGRVIFSEPGAWNPSWYIYLSVTHSWRIEKGLLSCNIINLKKKLEHYGFSDIKIEGLGFLPRVFFQFSDKLCAINDVMGDWPIFKLFAYRYIICAQKNDQ</sequence>
<dbReference type="Gene3D" id="3.40.50.150">
    <property type="entry name" value="Vaccinia Virus protein VP39"/>
    <property type="match status" value="1"/>
</dbReference>
<name>A0A1F7I1Z9_9BACT</name>
<dbReference type="GO" id="GO:0008757">
    <property type="term" value="F:S-adenosylmethionine-dependent methyltransferase activity"/>
    <property type="evidence" value="ECO:0007669"/>
    <property type="project" value="InterPro"/>
</dbReference>
<dbReference type="AlphaFoldDB" id="A0A1F7I1Z9"/>
<gene>
    <name evidence="2" type="ORF">A3F03_04160</name>
</gene>
<organism evidence="2 3">
    <name type="scientific">Candidatus Roizmanbacteria bacterium RIFCSPHIGHO2_12_FULL_41_11</name>
    <dbReference type="NCBI Taxonomy" id="1802052"/>
    <lineage>
        <taxon>Bacteria</taxon>
        <taxon>Candidatus Roizmaniibacteriota</taxon>
    </lineage>
</organism>
<comment type="caution">
    <text evidence="2">The sequence shown here is derived from an EMBL/GenBank/DDBJ whole genome shotgun (WGS) entry which is preliminary data.</text>
</comment>
<reference evidence="2 3" key="1">
    <citation type="journal article" date="2016" name="Nat. Commun.">
        <title>Thousands of microbial genomes shed light on interconnected biogeochemical processes in an aquifer system.</title>
        <authorList>
            <person name="Anantharaman K."/>
            <person name="Brown C.T."/>
            <person name="Hug L.A."/>
            <person name="Sharon I."/>
            <person name="Castelle C.J."/>
            <person name="Probst A.J."/>
            <person name="Thomas B.C."/>
            <person name="Singh A."/>
            <person name="Wilkins M.J."/>
            <person name="Karaoz U."/>
            <person name="Brodie E.L."/>
            <person name="Williams K.H."/>
            <person name="Hubbard S.S."/>
            <person name="Banfield J.F."/>
        </authorList>
    </citation>
    <scope>NUCLEOTIDE SEQUENCE [LARGE SCALE GENOMIC DNA]</scope>
</reference>
<accession>A0A1F7I1Z9</accession>
<evidence type="ECO:0000259" key="1">
    <source>
        <dbReference type="Pfam" id="PF08241"/>
    </source>
</evidence>
<proteinExistence type="predicted"/>
<dbReference type="EMBL" id="MGAC01000042">
    <property type="protein sequence ID" value="OGK37408.1"/>
    <property type="molecule type" value="Genomic_DNA"/>
</dbReference>
<evidence type="ECO:0000313" key="3">
    <source>
        <dbReference type="Proteomes" id="UP000176803"/>
    </source>
</evidence>
<dbReference type="Proteomes" id="UP000176803">
    <property type="component" value="Unassembled WGS sequence"/>
</dbReference>
<feature type="domain" description="Methyltransferase type 11" evidence="1">
    <location>
        <begin position="53"/>
        <end position="142"/>
    </location>
</feature>
<dbReference type="CDD" id="cd02440">
    <property type="entry name" value="AdoMet_MTases"/>
    <property type="match status" value="1"/>
</dbReference>
<dbReference type="InterPro" id="IPR029063">
    <property type="entry name" value="SAM-dependent_MTases_sf"/>
</dbReference>
<dbReference type="SUPFAM" id="SSF53335">
    <property type="entry name" value="S-adenosyl-L-methionine-dependent methyltransferases"/>
    <property type="match status" value="1"/>
</dbReference>
<dbReference type="InterPro" id="IPR013216">
    <property type="entry name" value="Methyltransf_11"/>
</dbReference>
<dbReference type="Pfam" id="PF08241">
    <property type="entry name" value="Methyltransf_11"/>
    <property type="match status" value="1"/>
</dbReference>
<protein>
    <recommendedName>
        <fullName evidence="1">Methyltransferase type 11 domain-containing protein</fullName>
    </recommendedName>
</protein>